<feature type="domain" description="AB hydrolase-1" evidence="1">
    <location>
        <begin position="125"/>
        <end position="345"/>
    </location>
</feature>
<dbReference type="Gene3D" id="3.40.50.1820">
    <property type="entry name" value="alpha/beta hydrolase"/>
    <property type="match status" value="1"/>
</dbReference>
<dbReference type="EC" id="1.11.1.18" evidence="2"/>
<dbReference type="GO" id="GO:0019806">
    <property type="term" value="F:bromide peroxidase activity"/>
    <property type="evidence" value="ECO:0007669"/>
    <property type="project" value="UniProtKB-EC"/>
</dbReference>
<dbReference type="PANTHER" id="PTHR43433:SF5">
    <property type="entry name" value="AB HYDROLASE-1 DOMAIN-CONTAINING PROTEIN"/>
    <property type="match status" value="1"/>
</dbReference>
<gene>
    <name evidence="2" type="primary">bpoC_2</name>
    <name evidence="2" type="ORF">NMY3_01141</name>
</gene>
<dbReference type="InterPro" id="IPR050471">
    <property type="entry name" value="AB_hydrolase"/>
</dbReference>
<dbReference type="EMBL" id="CP012850">
    <property type="protein sequence ID" value="ALI35346.1"/>
    <property type="molecule type" value="Genomic_DNA"/>
</dbReference>
<evidence type="ECO:0000313" key="3">
    <source>
        <dbReference type="Proteomes" id="UP000058925"/>
    </source>
</evidence>
<dbReference type="Pfam" id="PF00561">
    <property type="entry name" value="Abhydrolase_1"/>
    <property type="match status" value="1"/>
</dbReference>
<dbReference type="RefSeq" id="WP_196817835.1">
    <property type="nucleotide sequence ID" value="NZ_CP012850.1"/>
</dbReference>
<dbReference type="InterPro" id="IPR000073">
    <property type="entry name" value="AB_hydrolase_1"/>
</dbReference>
<name>A0A654LY54_9ARCH</name>
<evidence type="ECO:0000259" key="1">
    <source>
        <dbReference type="Pfam" id="PF00561"/>
    </source>
</evidence>
<dbReference type="PRINTS" id="PR00111">
    <property type="entry name" value="ABHYDROLASE"/>
</dbReference>
<dbReference type="AlphaFoldDB" id="A0A654LY54"/>
<dbReference type="Proteomes" id="UP000058925">
    <property type="component" value="Chromosome"/>
</dbReference>
<keyword evidence="2" id="KW-0560">Oxidoreductase</keyword>
<keyword evidence="3" id="KW-1185">Reference proteome</keyword>
<dbReference type="GeneID" id="60421238"/>
<reference evidence="3" key="1">
    <citation type="submission" date="2015-10" db="EMBL/GenBank/DDBJ databases">
        <title>Niche specialization of a soil ammonia-oxidizing archaeon, Candidatus Nitrosocosmicus oleophilus.</title>
        <authorList>
            <person name="Jung M.-Y."/>
            <person name="Rhee S.-K."/>
        </authorList>
    </citation>
    <scope>NUCLEOTIDE SEQUENCE [LARGE SCALE GENOMIC DNA]</scope>
    <source>
        <strain evidence="3">MY3</strain>
    </source>
</reference>
<evidence type="ECO:0000313" key="2">
    <source>
        <dbReference type="EMBL" id="ALI35346.1"/>
    </source>
</evidence>
<dbReference type="SUPFAM" id="SSF53474">
    <property type="entry name" value="alpha/beta-Hydrolases"/>
    <property type="match status" value="1"/>
</dbReference>
<dbReference type="InterPro" id="IPR029058">
    <property type="entry name" value="AB_hydrolase_fold"/>
</dbReference>
<keyword evidence="2" id="KW-0575">Peroxidase</keyword>
<dbReference type="KEGG" id="taa:NMY3_01141"/>
<proteinExistence type="predicted"/>
<sequence length="365" mass="39971">MKISQAATFVLTISIFSSSIVSSLFISSLRTSPVYATTSLDQSIQQSQEELQSEINKKVQQTITETINNINNNIPNVTGQINDSQIQKNTFPSKDALITDNNATSQKVKVGDIDIAYKLFGKGDPVLMIPGFSMTKEMWGPILNDLSENHTVIIFDNRGIGETTAGNRTFSMNQFINDIVGLIEALEIEKPIDVLGLSLGGMIAQELAMSHPEIVNHLIVVASSCGGEKSLPPQLSPRDLQSMQTGTANKSLFLHALFPDNWIRENSDEINRTFALPQVSQEILLKYGEAVSKWKGSCDSISNIDKPVLVITGTEDITSPPINSLKIAEKIPIAWLIQIDGGGHGVMQQYPETVDKIIEIFLSII</sequence>
<accession>A0A654LY54</accession>
<dbReference type="OrthoDB" id="7531at2157"/>
<organism evidence="2 3">
    <name type="scientific">Candidatus Nitrosocosmicus oleophilus</name>
    <dbReference type="NCBI Taxonomy" id="1353260"/>
    <lineage>
        <taxon>Archaea</taxon>
        <taxon>Nitrososphaerota</taxon>
        <taxon>Nitrososphaeria</taxon>
        <taxon>Nitrososphaerales</taxon>
        <taxon>Nitrososphaeraceae</taxon>
        <taxon>Candidatus Nitrosocosmicus</taxon>
    </lineage>
</organism>
<protein>
    <submittedName>
        <fullName evidence="2">Non-heme bromoperoxidase BpoC</fullName>
        <ecNumber evidence="2">1.11.1.18</ecNumber>
    </submittedName>
</protein>
<dbReference type="PANTHER" id="PTHR43433">
    <property type="entry name" value="HYDROLASE, ALPHA/BETA FOLD FAMILY PROTEIN"/>
    <property type="match status" value="1"/>
</dbReference>